<evidence type="ECO:0000256" key="5">
    <source>
        <dbReference type="ARBA" id="ARBA00023002"/>
    </source>
</evidence>
<organism evidence="12 13">
    <name type="scientific">Caballeronia sordidicola</name>
    <name type="common">Burkholderia sordidicola</name>
    <dbReference type="NCBI Taxonomy" id="196367"/>
    <lineage>
        <taxon>Bacteria</taxon>
        <taxon>Pseudomonadati</taxon>
        <taxon>Pseudomonadota</taxon>
        <taxon>Betaproteobacteria</taxon>
        <taxon>Burkholderiales</taxon>
        <taxon>Burkholderiaceae</taxon>
        <taxon>Caballeronia</taxon>
    </lineage>
</organism>
<dbReference type="Proteomes" id="UP000054893">
    <property type="component" value="Unassembled WGS sequence"/>
</dbReference>
<keyword evidence="7 8" id="KW-0275">Fatty acid biosynthesis</keyword>
<name>A0A158H7G9_CABSO</name>
<proteinExistence type="inferred from homology"/>
<evidence type="ECO:0000256" key="6">
    <source>
        <dbReference type="ARBA" id="ARBA00023098"/>
    </source>
</evidence>
<accession>A0A158H7G9</accession>
<dbReference type="NCBIfam" id="NF005717">
    <property type="entry name" value="PRK07533.1"/>
    <property type="match status" value="1"/>
</dbReference>
<dbReference type="InterPro" id="IPR036291">
    <property type="entry name" value="NAD(P)-bd_dom_sf"/>
</dbReference>
<evidence type="ECO:0000313" key="13">
    <source>
        <dbReference type="Proteomes" id="UP000054893"/>
    </source>
</evidence>
<dbReference type="GO" id="GO:0004318">
    <property type="term" value="F:enoyl-[acyl-carrier-protein] reductase (NADH) activity"/>
    <property type="evidence" value="ECO:0007669"/>
    <property type="project" value="UniProtKB-EC"/>
</dbReference>
<dbReference type="Gene3D" id="1.10.8.400">
    <property type="entry name" value="Enoyl acyl carrier protein reductase"/>
    <property type="match status" value="1"/>
</dbReference>
<dbReference type="PANTHER" id="PTHR43159:SF2">
    <property type="entry name" value="ENOYL-[ACYL-CARRIER-PROTEIN] REDUCTASE [NADH], CHLOROPLASTIC"/>
    <property type="match status" value="1"/>
</dbReference>
<protein>
    <recommendedName>
        <fullName evidence="8">Enoyl-[acyl-carrier-protein] reductase [NADH]</fullName>
        <ecNumber evidence="8">1.3.1.9</ecNumber>
    </recommendedName>
</protein>
<evidence type="ECO:0000256" key="8">
    <source>
        <dbReference type="PIRNR" id="PIRNR000094"/>
    </source>
</evidence>
<evidence type="ECO:0000313" key="12">
    <source>
        <dbReference type="EMBL" id="SAL39919.1"/>
    </source>
</evidence>
<dbReference type="PIRSF" id="PIRSF000094">
    <property type="entry name" value="Enoyl-ACP_rdct"/>
    <property type="match status" value="1"/>
</dbReference>
<evidence type="ECO:0000256" key="2">
    <source>
        <dbReference type="ARBA" id="ARBA00009233"/>
    </source>
</evidence>
<dbReference type="UniPathway" id="UPA00094"/>
<dbReference type="InterPro" id="IPR014358">
    <property type="entry name" value="Enoyl-ACP_Rdtase_NADH"/>
</dbReference>
<evidence type="ECO:0000256" key="1">
    <source>
        <dbReference type="ARBA" id="ARBA00005194"/>
    </source>
</evidence>
<dbReference type="PRINTS" id="PR00081">
    <property type="entry name" value="GDHRDH"/>
</dbReference>
<evidence type="ECO:0000256" key="7">
    <source>
        <dbReference type="ARBA" id="ARBA00023160"/>
    </source>
</evidence>
<dbReference type="GO" id="GO:0006633">
    <property type="term" value="P:fatty acid biosynthetic process"/>
    <property type="evidence" value="ECO:0007669"/>
    <property type="project" value="UniProtKB-UniPathway"/>
</dbReference>
<dbReference type="OrthoDB" id="9803628at2"/>
<comment type="pathway">
    <text evidence="1">Lipid metabolism; fatty acid biosynthesis.</text>
</comment>
<dbReference type="EC" id="1.3.1.9" evidence="8"/>
<feature type="active site" description="Proton acceptor" evidence="9">
    <location>
        <position position="160"/>
    </location>
</feature>
<evidence type="ECO:0000256" key="11">
    <source>
        <dbReference type="PIRSR" id="PIRSR000094-3"/>
    </source>
</evidence>
<feature type="binding site" evidence="11">
    <location>
        <position position="18"/>
    </location>
    <ligand>
        <name>NAD(+)</name>
        <dbReference type="ChEBI" id="CHEBI:57540"/>
    </ligand>
</feature>
<dbReference type="SUPFAM" id="SSF51735">
    <property type="entry name" value="NAD(P)-binding Rossmann-fold domains"/>
    <property type="match status" value="1"/>
</dbReference>
<comment type="similarity">
    <text evidence="2 8">Belongs to the short-chain dehydrogenases/reductases (SDR) family. FabI subfamily.</text>
</comment>
<dbReference type="InterPro" id="IPR002347">
    <property type="entry name" value="SDR_fam"/>
</dbReference>
<keyword evidence="4" id="KW-0276">Fatty acid metabolism</keyword>
<feature type="binding site" evidence="11">
    <location>
        <position position="97"/>
    </location>
    <ligand>
        <name>NAD(+)</name>
        <dbReference type="ChEBI" id="CHEBI:57540"/>
    </ligand>
</feature>
<dbReference type="PANTHER" id="PTHR43159">
    <property type="entry name" value="ENOYL-[ACYL-CARRIER-PROTEIN] REDUCTASE"/>
    <property type="match status" value="1"/>
</dbReference>
<feature type="active site" description="Proton acceptor" evidence="9">
    <location>
        <position position="150"/>
    </location>
</feature>
<keyword evidence="3 8" id="KW-0444">Lipid biosynthesis</keyword>
<reference evidence="12 13" key="1">
    <citation type="submission" date="2016-01" db="EMBL/GenBank/DDBJ databases">
        <authorList>
            <person name="Oliw E.H."/>
        </authorList>
    </citation>
    <scope>NUCLEOTIDE SEQUENCE [LARGE SCALE GENOMIC DNA]</scope>
    <source>
        <strain evidence="12">LMG 22029</strain>
    </source>
</reference>
<evidence type="ECO:0000256" key="3">
    <source>
        <dbReference type="ARBA" id="ARBA00022516"/>
    </source>
</evidence>
<sequence length="259" mass="27996">MPVSSNQPLLGRKALILGIANEHSIAYGCARAFRELGAELAITYLNEKAKPYVEPLSKELEATLLMPLDVSKPDEMPALFDTLRSTWGRLDIALHSIAFAPRDDLQGGLLNSSPEGFATAMDVSCHSFIRMARLAAPLMDEGGSMFAMSYLGATRVVPNYDLMGPVKAALEASCRYLAHELGPRRIRVHPVSPGPLKTRAASGLKDFDLLLNEALERAPMGELVDIMDVGFACAYLATPYARRITGNTVFIDGGVSIMG</sequence>
<evidence type="ECO:0000256" key="9">
    <source>
        <dbReference type="PIRSR" id="PIRSR000094-1"/>
    </source>
</evidence>
<keyword evidence="8 11" id="KW-0520">NAD</keyword>
<comment type="catalytic activity">
    <reaction evidence="8">
        <text>a 2,3-saturated acyl-[ACP] + NAD(+) = a (2E)-enoyl-[ACP] + NADH + H(+)</text>
        <dbReference type="Rhea" id="RHEA:10240"/>
        <dbReference type="Rhea" id="RHEA-COMP:9925"/>
        <dbReference type="Rhea" id="RHEA-COMP:9926"/>
        <dbReference type="ChEBI" id="CHEBI:15378"/>
        <dbReference type="ChEBI" id="CHEBI:57540"/>
        <dbReference type="ChEBI" id="CHEBI:57945"/>
        <dbReference type="ChEBI" id="CHEBI:78784"/>
        <dbReference type="ChEBI" id="CHEBI:78785"/>
        <dbReference type="EC" id="1.3.1.9"/>
    </reaction>
</comment>
<dbReference type="AlphaFoldDB" id="A0A158H7G9"/>
<gene>
    <name evidence="12" type="ORF">AWB64_04217</name>
</gene>
<dbReference type="RefSeq" id="WP_060857307.1">
    <property type="nucleotide sequence ID" value="NZ_FCOC02000014.1"/>
</dbReference>
<dbReference type="CDD" id="cd05372">
    <property type="entry name" value="ENR_SDR"/>
    <property type="match status" value="1"/>
</dbReference>
<keyword evidence="5 8" id="KW-0560">Oxidoreductase</keyword>
<evidence type="ECO:0000256" key="4">
    <source>
        <dbReference type="ARBA" id="ARBA00022832"/>
    </source>
</evidence>
<evidence type="ECO:0000256" key="10">
    <source>
        <dbReference type="PIRSR" id="PIRSR000094-2"/>
    </source>
</evidence>
<dbReference type="Gene3D" id="3.40.50.720">
    <property type="entry name" value="NAD(P)-binding Rossmann-like Domain"/>
    <property type="match status" value="1"/>
</dbReference>
<feature type="binding site" evidence="11">
    <location>
        <begin position="24"/>
        <end position="25"/>
    </location>
    <ligand>
        <name>NAD(+)</name>
        <dbReference type="ChEBI" id="CHEBI:57540"/>
    </ligand>
</feature>
<dbReference type="Pfam" id="PF13561">
    <property type="entry name" value="adh_short_C2"/>
    <property type="match status" value="1"/>
</dbReference>
<feature type="binding site" evidence="11">
    <location>
        <begin position="69"/>
        <end position="70"/>
    </location>
    <ligand>
        <name>NAD(+)</name>
        <dbReference type="ChEBI" id="CHEBI:57540"/>
    </ligand>
</feature>
<keyword evidence="6" id="KW-0443">Lipid metabolism</keyword>
<feature type="binding site" evidence="10">
    <location>
        <position position="100"/>
    </location>
    <ligand>
        <name>substrate</name>
    </ligand>
</feature>
<dbReference type="EMBL" id="FCOC02000014">
    <property type="protein sequence ID" value="SAL39919.1"/>
    <property type="molecule type" value="Genomic_DNA"/>
</dbReference>
<feature type="binding site" evidence="11">
    <location>
        <position position="167"/>
    </location>
    <ligand>
        <name>NAD(+)</name>
        <dbReference type="ChEBI" id="CHEBI:57540"/>
    </ligand>
</feature>